<dbReference type="InterPro" id="IPR006016">
    <property type="entry name" value="UspA"/>
</dbReference>
<evidence type="ECO:0000259" key="2">
    <source>
        <dbReference type="Pfam" id="PF00582"/>
    </source>
</evidence>
<dbReference type="Pfam" id="PF00582">
    <property type="entry name" value="Usp"/>
    <property type="match status" value="2"/>
</dbReference>
<dbReference type="Gene3D" id="3.40.50.12370">
    <property type="match status" value="1"/>
</dbReference>
<accession>A0A7C4VBK5</accession>
<comment type="caution">
    <text evidence="3">The sequence shown here is derived from an EMBL/GenBank/DDBJ whole genome shotgun (WGS) entry which is preliminary data.</text>
</comment>
<dbReference type="AlphaFoldDB" id="A0A7C4VBK5"/>
<dbReference type="PANTHER" id="PTHR46268:SF6">
    <property type="entry name" value="UNIVERSAL STRESS PROTEIN UP12"/>
    <property type="match status" value="1"/>
</dbReference>
<dbReference type="Proteomes" id="UP000885759">
    <property type="component" value="Unassembled WGS sequence"/>
</dbReference>
<dbReference type="InterPro" id="IPR006015">
    <property type="entry name" value="Universal_stress_UspA"/>
</dbReference>
<dbReference type="SUPFAM" id="SSF52402">
    <property type="entry name" value="Adenine nucleotide alpha hydrolases-like"/>
    <property type="match status" value="2"/>
</dbReference>
<gene>
    <name evidence="3" type="ORF">ENK37_02665</name>
</gene>
<organism evidence="3">
    <name type="scientific">Oceanithermus profundus</name>
    <dbReference type="NCBI Taxonomy" id="187137"/>
    <lineage>
        <taxon>Bacteria</taxon>
        <taxon>Thermotogati</taxon>
        <taxon>Deinococcota</taxon>
        <taxon>Deinococci</taxon>
        <taxon>Thermales</taxon>
        <taxon>Thermaceae</taxon>
        <taxon>Oceanithermus</taxon>
    </lineage>
</organism>
<sequence>MIKRLLLATDGSAPALGAERLAGWLAYELEAVLEALYVRDIRLVRMPEMMDWGAISMPMPIYHEEIEKVLTARAEAVLERVRKETEEAGVKVEPVVRTGVPYEVIVEEARTSDLVVLGRAGEASGHEATGLGSTTERVVRTSPTPVAVAPLEPVRPDRLLLAYDGSDPAARALHVCAELGRGLSLPAVVLTVDDDAVRAEALAAEAAAYLEERGVTASVQTAAGDPDERILEAEESTDLLVMGAFGKGLIRTWLLGSTAELVLRRAVGPVLVVR</sequence>
<dbReference type="EMBL" id="DRPZ01000072">
    <property type="protein sequence ID" value="HGY08944.1"/>
    <property type="molecule type" value="Genomic_DNA"/>
</dbReference>
<dbReference type="PRINTS" id="PR01438">
    <property type="entry name" value="UNVRSLSTRESS"/>
</dbReference>
<comment type="similarity">
    <text evidence="1">Belongs to the universal stress protein A family.</text>
</comment>
<feature type="domain" description="UspA" evidence="2">
    <location>
        <begin position="1"/>
        <end position="149"/>
    </location>
</feature>
<reference evidence="3" key="1">
    <citation type="journal article" date="2020" name="mSystems">
        <title>Genome- and Community-Level Interaction Insights into Carbon Utilization and Element Cycling Functions of Hydrothermarchaeota in Hydrothermal Sediment.</title>
        <authorList>
            <person name="Zhou Z."/>
            <person name="Liu Y."/>
            <person name="Xu W."/>
            <person name="Pan J."/>
            <person name="Luo Z.H."/>
            <person name="Li M."/>
        </authorList>
    </citation>
    <scope>NUCLEOTIDE SEQUENCE [LARGE SCALE GENOMIC DNA]</scope>
    <source>
        <strain evidence="3">HyVt-570</strain>
    </source>
</reference>
<protein>
    <submittedName>
        <fullName evidence="3">Universal stress protein</fullName>
    </submittedName>
</protein>
<dbReference type="CDD" id="cd00293">
    <property type="entry name" value="USP-like"/>
    <property type="match status" value="2"/>
</dbReference>
<name>A0A7C4VBK5_9DEIN</name>
<evidence type="ECO:0000313" key="3">
    <source>
        <dbReference type="EMBL" id="HGY08944.1"/>
    </source>
</evidence>
<evidence type="ECO:0000256" key="1">
    <source>
        <dbReference type="ARBA" id="ARBA00008791"/>
    </source>
</evidence>
<proteinExistence type="inferred from homology"/>
<dbReference type="PANTHER" id="PTHR46268">
    <property type="entry name" value="STRESS RESPONSE PROTEIN NHAX"/>
    <property type="match status" value="1"/>
</dbReference>
<feature type="domain" description="UspA" evidence="2">
    <location>
        <begin position="199"/>
        <end position="274"/>
    </location>
</feature>